<feature type="compositionally biased region" description="Basic and acidic residues" evidence="1">
    <location>
        <begin position="548"/>
        <end position="564"/>
    </location>
</feature>
<feature type="compositionally biased region" description="Basic and acidic residues" evidence="1">
    <location>
        <begin position="970"/>
        <end position="989"/>
    </location>
</feature>
<gene>
    <name evidence="2" type="ORF">SAMN04489841_3669</name>
</gene>
<feature type="region of interest" description="Disordered" evidence="1">
    <location>
        <begin position="534"/>
        <end position="679"/>
    </location>
</feature>
<feature type="compositionally biased region" description="Polar residues" evidence="1">
    <location>
        <begin position="993"/>
        <end position="1002"/>
    </location>
</feature>
<evidence type="ECO:0000313" key="3">
    <source>
        <dbReference type="Proteomes" id="UP000199114"/>
    </source>
</evidence>
<reference evidence="3" key="1">
    <citation type="submission" date="2016-10" db="EMBL/GenBank/DDBJ databases">
        <authorList>
            <person name="Varghese N."/>
            <person name="Submissions S."/>
        </authorList>
    </citation>
    <scope>NUCLEOTIDE SEQUENCE [LARGE SCALE GENOMIC DNA]</scope>
    <source>
        <strain evidence="3">DSM 25055</strain>
    </source>
</reference>
<feature type="compositionally biased region" description="Low complexity" evidence="1">
    <location>
        <begin position="601"/>
        <end position="613"/>
    </location>
</feature>
<name>A0A1H9NP37_9EURY</name>
<proteinExistence type="predicted"/>
<organism evidence="2 3">
    <name type="scientific">Natrinema salaciae</name>
    <dbReference type="NCBI Taxonomy" id="1186196"/>
    <lineage>
        <taxon>Archaea</taxon>
        <taxon>Methanobacteriati</taxon>
        <taxon>Methanobacteriota</taxon>
        <taxon>Stenosarchaea group</taxon>
        <taxon>Halobacteria</taxon>
        <taxon>Halobacteriales</taxon>
        <taxon>Natrialbaceae</taxon>
        <taxon>Natrinema</taxon>
    </lineage>
</organism>
<dbReference type="STRING" id="1186196.SAMN04489841_3669"/>
<protein>
    <recommendedName>
        <fullName evidence="4">PQQ-like domain-containing protein</fullName>
    </recommendedName>
</protein>
<evidence type="ECO:0000313" key="2">
    <source>
        <dbReference type="EMBL" id="SER37399.1"/>
    </source>
</evidence>
<keyword evidence="3" id="KW-1185">Reference proteome</keyword>
<evidence type="ECO:0000256" key="1">
    <source>
        <dbReference type="SAM" id="MobiDB-lite"/>
    </source>
</evidence>
<accession>A0A1H9NP37</accession>
<feature type="region of interest" description="Disordered" evidence="1">
    <location>
        <begin position="957"/>
        <end position="1002"/>
    </location>
</feature>
<dbReference type="Proteomes" id="UP000199114">
    <property type="component" value="Unassembled WGS sequence"/>
</dbReference>
<evidence type="ECO:0008006" key="4">
    <source>
        <dbReference type="Google" id="ProtNLM"/>
    </source>
</evidence>
<feature type="compositionally biased region" description="Basic and acidic residues" evidence="1">
    <location>
        <begin position="582"/>
        <end position="594"/>
    </location>
</feature>
<sequence length="1002" mass="104707">MTMSDGYRQVGSFESGPVDAVGVGDGAIAVGIGDRVVVVTGSDRVEIDHGDRVVDLALADRVLVLSSDALTTYSRTGERIREQPAADGHAVAAVADEGLAGVLGPERFRAVDIATGRERFDVERVRPGGPADDALLGTPSGFVLSTWSFLTRIDLEGEVGFDRNLEAVVRSLGRCDDAIVAALQNERLVAADLESGTSRWRTELAVEHVAPRGESSVLVTTADGIRAVDPAGATAPVDGLSSGEGYATSDGSLVCAVRGETVSTYVHSREQLRVAVATESVGVGGTIDVEVTNATDRDRRLSLSASVDGATLSPADRTATVGAGETTIVDFPVESIRAEGEATVELTADGSVLERAALDLDDAASGGIAVDTDIEVAAIEHGVAELAVTVENVGGVELEGLRLRETDAGTDALEPGEEWTGTVTRPYEPDRRVSVGLEVARGDRRREYAPTCTLPPVPTIDVEPDGDAVRATVETDGSVTVVDRLVIELPGAGRVRTAVTIERDEFLLIVPQFDDGTARIGFESLDVDERVRLAGGPGRLSRSPGIGESDRRRTDRTDRRRSDRTAASTDETTTDPSAQNPREGRDGRDDRDDGTAPPDPAAADATADAATAASSRSEPETGDDGPDDRSRAGSDPPATAPASDEERIDGGSGAEADDGEVGDPRLVATRRIDEESVPAGHAVRDRIELENRGESAGDVTVEIGDSSVDVGRLAAGDRTAVERSVAIGSGSGTVLSRAAVTLDGAVCEQFPERELPASGDGVAVRATVDAADGAVVADVVNRSDRPRTVRELEIQGRSVPIDTRLEPGETTTATGALNEFGADADALEGVLVVVDGDGTERRLDIIVDVSSTAGAGGADGDGPFRIGIGSETQVAGEYGTVVLVFENEGDRSLSDVSVSASGEPINDLFYSEARRERLEPGDRIEHFVDMEPGVTSPSFDATVRYAADGSEREVALRAAGPSAEDEAAWTDDHREQWSVERVEDARTDADGASSLSTPVRLE</sequence>
<dbReference type="EMBL" id="FOFD01000005">
    <property type="protein sequence ID" value="SER37399.1"/>
    <property type="molecule type" value="Genomic_DNA"/>
</dbReference>
<dbReference type="AlphaFoldDB" id="A0A1H9NP37"/>